<dbReference type="OrthoDB" id="9812811at2"/>
<dbReference type="GO" id="GO:0042744">
    <property type="term" value="P:hydrogen peroxide catabolic process"/>
    <property type="evidence" value="ECO:0007669"/>
    <property type="project" value="TreeGrafter"/>
</dbReference>
<dbReference type="InterPro" id="IPR013766">
    <property type="entry name" value="Thioredoxin_domain"/>
</dbReference>
<proteinExistence type="predicted"/>
<dbReference type="GO" id="GO:0033554">
    <property type="term" value="P:cellular response to stress"/>
    <property type="evidence" value="ECO:0007669"/>
    <property type="project" value="TreeGrafter"/>
</dbReference>
<dbReference type="NCBIfam" id="NF009668">
    <property type="entry name" value="PRK13189.1"/>
    <property type="match status" value="1"/>
</dbReference>
<dbReference type="Pfam" id="PF00578">
    <property type="entry name" value="AhpC-TSA"/>
    <property type="match status" value="1"/>
</dbReference>
<dbReference type="EMBL" id="CP011452">
    <property type="protein sequence ID" value="AKH42816.1"/>
    <property type="molecule type" value="Genomic_DNA"/>
</dbReference>
<keyword evidence="11" id="KW-1185">Reference proteome</keyword>
<dbReference type="Gene3D" id="3.40.30.10">
    <property type="entry name" value="Glutaredoxin"/>
    <property type="match status" value="1"/>
</dbReference>
<reference evidence="10" key="1">
    <citation type="submission" date="2015-05" db="EMBL/GenBank/DDBJ databases">
        <title>The complete genome of Altererythrobacter atlanticus strain 26DY36.</title>
        <authorList>
            <person name="Wu Y.-H."/>
            <person name="Cheng H."/>
            <person name="Wu X.-W."/>
        </authorList>
    </citation>
    <scope>NUCLEOTIDE SEQUENCE [LARGE SCALE GENOMIC DNA]</scope>
    <source>
        <strain evidence="10">26DY36</strain>
    </source>
</reference>
<evidence type="ECO:0000256" key="4">
    <source>
        <dbReference type="ARBA" id="ARBA00022559"/>
    </source>
</evidence>
<dbReference type="PATRIC" id="fig|1267766.3.peg.1799"/>
<dbReference type="GO" id="GO:0102039">
    <property type="term" value="F:NADH-dependent peroxiredoxin activity"/>
    <property type="evidence" value="ECO:0007669"/>
    <property type="project" value="UniProtKB-EC"/>
</dbReference>
<dbReference type="GO" id="GO:0005829">
    <property type="term" value="C:cytosol"/>
    <property type="evidence" value="ECO:0007669"/>
    <property type="project" value="TreeGrafter"/>
</dbReference>
<dbReference type="GO" id="GO:0045454">
    <property type="term" value="P:cell redox homeostasis"/>
    <property type="evidence" value="ECO:0007669"/>
    <property type="project" value="TreeGrafter"/>
</dbReference>
<evidence type="ECO:0000256" key="9">
    <source>
        <dbReference type="ARBA" id="ARBA00047572"/>
    </source>
</evidence>
<evidence type="ECO:0000313" key="10">
    <source>
        <dbReference type="EMBL" id="AKH42816.1"/>
    </source>
</evidence>
<dbReference type="InterPro" id="IPR000866">
    <property type="entry name" value="AhpC/TSA"/>
</dbReference>
<dbReference type="AlphaFoldDB" id="A0A0F7KUF0"/>
<dbReference type="RefSeq" id="WP_046903528.1">
    <property type="nucleotide sequence ID" value="NZ_CP011452.2"/>
</dbReference>
<evidence type="ECO:0000256" key="3">
    <source>
        <dbReference type="ARBA" id="ARBA00017462"/>
    </source>
</evidence>
<name>A0A0F7KUF0_9SPHN</name>
<evidence type="ECO:0000256" key="1">
    <source>
        <dbReference type="ARBA" id="ARBA00011654"/>
    </source>
</evidence>
<dbReference type="InterPro" id="IPR050217">
    <property type="entry name" value="Peroxiredoxin"/>
</dbReference>
<comment type="catalytic activity">
    <reaction evidence="9">
        <text>a hydroperoxide + NADH + H(+) = an alcohol + NAD(+) + H2O</text>
        <dbReference type="Rhea" id="RHEA:62628"/>
        <dbReference type="ChEBI" id="CHEBI:15377"/>
        <dbReference type="ChEBI" id="CHEBI:15378"/>
        <dbReference type="ChEBI" id="CHEBI:30879"/>
        <dbReference type="ChEBI" id="CHEBI:35924"/>
        <dbReference type="ChEBI" id="CHEBI:57540"/>
        <dbReference type="ChEBI" id="CHEBI:57945"/>
        <dbReference type="EC" id="1.11.1.26"/>
    </reaction>
</comment>
<dbReference type="InterPro" id="IPR024706">
    <property type="entry name" value="Peroxiredoxin_AhpC-typ"/>
</dbReference>
<dbReference type="KEGG" id="aay:WYH_01780"/>
<keyword evidence="4 10" id="KW-0575">Peroxidase</keyword>
<dbReference type="PANTHER" id="PTHR10681:SF121">
    <property type="entry name" value="ALKYL HYDROPEROXIDE REDUCTASE C"/>
    <property type="match status" value="1"/>
</dbReference>
<dbReference type="GO" id="GO:0006979">
    <property type="term" value="P:response to oxidative stress"/>
    <property type="evidence" value="ECO:0007669"/>
    <property type="project" value="TreeGrafter"/>
</dbReference>
<sequence>MERHVEDNSLRIGDQVPHFTARSTQGPLDLGDYAGKWVILFSHPADFTPVCTSEFVALARAADKFAERDCTLIGVSIDSLYSHLAWIRMIYDMTGIEVGFPIVEDPTMEIARAFGMIGPEAHDASSIRATCFIDPDGKLQATTCYPANVGRSIPEMIRLLKALQRVSDGDVLAPADWQPGSDLLRAPRETVADVLRPEGASDWFFKTVKDEGGE</sequence>
<keyword evidence="7" id="KW-0676">Redox-active center</keyword>
<dbReference type="STRING" id="1267766.WYH_01780"/>
<comment type="subunit">
    <text evidence="1">Homodimer; disulfide-linked, upon oxidation. 5 homodimers assemble to form a ring-like decamer.</text>
</comment>
<protein>
    <recommendedName>
        <fullName evidence="3">Alkyl hydroperoxide reductase C</fullName>
        <ecNumber evidence="2">1.11.1.26</ecNumber>
    </recommendedName>
    <alternativeName>
        <fullName evidence="8">Peroxiredoxin</fullName>
    </alternativeName>
</protein>
<evidence type="ECO:0000313" key="11">
    <source>
        <dbReference type="Proteomes" id="UP000034392"/>
    </source>
</evidence>
<dbReference type="InterPro" id="IPR036249">
    <property type="entry name" value="Thioredoxin-like_sf"/>
</dbReference>
<accession>A0A0F7KUF0</accession>
<gene>
    <name evidence="10" type="ORF">WYH_01780</name>
</gene>
<dbReference type="PANTHER" id="PTHR10681">
    <property type="entry name" value="THIOREDOXIN PEROXIDASE"/>
    <property type="match status" value="1"/>
</dbReference>
<evidence type="ECO:0000256" key="5">
    <source>
        <dbReference type="ARBA" id="ARBA00022862"/>
    </source>
</evidence>
<evidence type="ECO:0000256" key="2">
    <source>
        <dbReference type="ARBA" id="ARBA00013021"/>
    </source>
</evidence>
<dbReference type="Proteomes" id="UP000034392">
    <property type="component" value="Chromosome"/>
</dbReference>
<dbReference type="PIRSF" id="PIRSF000239">
    <property type="entry name" value="AHPC"/>
    <property type="match status" value="1"/>
</dbReference>
<dbReference type="GO" id="GO:0008379">
    <property type="term" value="F:thioredoxin peroxidase activity"/>
    <property type="evidence" value="ECO:0007669"/>
    <property type="project" value="TreeGrafter"/>
</dbReference>
<dbReference type="SUPFAM" id="SSF52833">
    <property type="entry name" value="Thioredoxin-like"/>
    <property type="match status" value="1"/>
</dbReference>
<evidence type="ECO:0000256" key="8">
    <source>
        <dbReference type="ARBA" id="ARBA00032077"/>
    </source>
</evidence>
<organism evidence="10 11">
    <name type="scientific">Croceibacterium atlanticum</name>
    <dbReference type="NCBI Taxonomy" id="1267766"/>
    <lineage>
        <taxon>Bacteria</taxon>
        <taxon>Pseudomonadati</taxon>
        <taxon>Pseudomonadota</taxon>
        <taxon>Alphaproteobacteria</taxon>
        <taxon>Sphingomonadales</taxon>
        <taxon>Erythrobacteraceae</taxon>
        <taxon>Croceibacterium</taxon>
    </lineage>
</organism>
<evidence type="ECO:0000256" key="6">
    <source>
        <dbReference type="ARBA" id="ARBA00023002"/>
    </source>
</evidence>
<evidence type="ECO:0000256" key="7">
    <source>
        <dbReference type="ARBA" id="ARBA00023284"/>
    </source>
</evidence>
<dbReference type="PROSITE" id="PS51352">
    <property type="entry name" value="THIOREDOXIN_2"/>
    <property type="match status" value="1"/>
</dbReference>
<keyword evidence="5" id="KW-0049">Antioxidant</keyword>
<keyword evidence="6 10" id="KW-0560">Oxidoreductase</keyword>
<dbReference type="EC" id="1.11.1.26" evidence="2"/>